<protein>
    <recommendedName>
        <fullName evidence="11">Dihydroorotate dehydrogenase (quinone)</fullName>
        <ecNumber evidence="11">1.3.5.2</ecNumber>
    </recommendedName>
    <alternativeName>
        <fullName evidence="11">DHOdehase</fullName>
        <shortName evidence="11">DHOD</shortName>
        <shortName evidence="11">DHODase</shortName>
    </alternativeName>
    <alternativeName>
        <fullName evidence="11">Dihydroorotate oxidase</fullName>
    </alternativeName>
</protein>
<dbReference type="PROSITE" id="PS00912">
    <property type="entry name" value="DHODEHASE_2"/>
    <property type="match status" value="1"/>
</dbReference>
<dbReference type="NCBIfam" id="TIGR01036">
    <property type="entry name" value="pyrD_sub2"/>
    <property type="match status" value="1"/>
</dbReference>
<dbReference type="PANTHER" id="PTHR48109">
    <property type="entry name" value="DIHYDROOROTATE DEHYDROGENASE (QUINONE), MITOCHONDRIAL-RELATED"/>
    <property type="match status" value="1"/>
</dbReference>
<dbReference type="PANTHER" id="PTHR48109:SF4">
    <property type="entry name" value="DIHYDROOROTATE DEHYDROGENASE (QUINONE), MITOCHONDRIAL"/>
    <property type="match status" value="1"/>
</dbReference>
<dbReference type="EC" id="1.3.5.2" evidence="11"/>
<dbReference type="GO" id="GO:0106430">
    <property type="term" value="F:dihydroorotate dehydrogenase (quinone) activity"/>
    <property type="evidence" value="ECO:0007669"/>
    <property type="project" value="UniProtKB-EC"/>
</dbReference>
<accession>A0A3N2GPI6</accession>
<feature type="binding site" evidence="11">
    <location>
        <position position="235"/>
    </location>
    <ligand>
        <name>FMN</name>
        <dbReference type="ChEBI" id="CHEBI:58210"/>
    </ligand>
</feature>
<dbReference type="InterPro" id="IPR013785">
    <property type="entry name" value="Aldolase_TIM"/>
</dbReference>
<evidence type="ECO:0000256" key="7">
    <source>
        <dbReference type="ARBA" id="ARBA00022975"/>
    </source>
</evidence>
<feature type="binding site" evidence="11">
    <location>
        <begin position="127"/>
        <end position="131"/>
    </location>
    <ligand>
        <name>substrate</name>
    </ligand>
</feature>
<evidence type="ECO:0000256" key="2">
    <source>
        <dbReference type="ARBA" id="ARBA00004370"/>
    </source>
</evidence>
<evidence type="ECO:0000313" key="13">
    <source>
        <dbReference type="EMBL" id="ROS38320.1"/>
    </source>
</evidence>
<evidence type="ECO:0000313" key="14">
    <source>
        <dbReference type="Proteomes" id="UP000274843"/>
    </source>
</evidence>
<keyword evidence="9 11" id="KW-0472">Membrane</keyword>
<comment type="caution">
    <text evidence="13">The sequence shown here is derived from an EMBL/GenBank/DDBJ whole genome shotgun (WGS) entry which is preliminary data.</text>
</comment>
<keyword evidence="11" id="KW-1003">Cell membrane</keyword>
<sequence length="373" mass="39291">METALSEDGDVLFDRLIRPALYRLNDNDPEKVHERTLRVLSRLADVPPALAAARRRFAVSDPVTLFGLRFANRVGLAAGMDKDGRALAAWPALGFGFVEVGTVTRLAQPGNPKPRLFTLPHSDAVINRMGFNNSGAAALAQRLAAKGKPDIPLGVSIGKSKVTPLEEAVADYQESLRALYPWADYFAINVSSPNTPGLRALQDREALAELLAELGRTGEELAAAAGKPATPLLVKVAPDLTDDALAELLEVCDEHGVSGIIATNTTLGRDGLAADEAAVGAETGGLSGRPLTERAREVVEFVHRHTEGTVPIIGVGGISTGDDARRMLDAGASLIQLYTGFALHGPGLVRGINRALAGSRSDDAGRPASPRTP</sequence>
<gene>
    <name evidence="11" type="primary">pyrD</name>
    <name evidence="13" type="ORF">EDD35_0591</name>
</gene>
<dbReference type="AlphaFoldDB" id="A0A3N2GPI6"/>
<comment type="catalytic activity">
    <reaction evidence="10 11">
        <text>(S)-dihydroorotate + a quinone = orotate + a quinol</text>
        <dbReference type="Rhea" id="RHEA:30187"/>
        <dbReference type="ChEBI" id="CHEBI:24646"/>
        <dbReference type="ChEBI" id="CHEBI:30839"/>
        <dbReference type="ChEBI" id="CHEBI:30864"/>
        <dbReference type="ChEBI" id="CHEBI:132124"/>
        <dbReference type="EC" id="1.3.5.2"/>
    </reaction>
</comment>
<evidence type="ECO:0000256" key="8">
    <source>
        <dbReference type="ARBA" id="ARBA00023002"/>
    </source>
</evidence>
<feature type="binding site" evidence="11">
    <location>
        <position position="288"/>
    </location>
    <ligand>
        <name>FMN</name>
        <dbReference type="ChEBI" id="CHEBI:58210"/>
    </ligand>
</feature>
<dbReference type="NCBIfam" id="NF003652">
    <property type="entry name" value="PRK05286.2-5"/>
    <property type="match status" value="1"/>
</dbReference>
<comment type="subcellular location">
    <subcellularLocation>
        <location evidence="11">Cell membrane</location>
        <topology evidence="11">Peripheral membrane protein</topology>
    </subcellularLocation>
    <subcellularLocation>
        <location evidence="2">Membrane</location>
    </subcellularLocation>
</comment>
<feature type="binding site" evidence="11">
    <location>
        <position position="317"/>
    </location>
    <ligand>
        <name>FMN</name>
        <dbReference type="ChEBI" id="CHEBI:58210"/>
    </ligand>
</feature>
<proteinExistence type="inferred from homology"/>
<dbReference type="HAMAP" id="MF_00225">
    <property type="entry name" value="DHO_dh_type2"/>
    <property type="match status" value="1"/>
</dbReference>
<evidence type="ECO:0000256" key="6">
    <source>
        <dbReference type="ARBA" id="ARBA00022643"/>
    </source>
</evidence>
<feature type="binding site" evidence="11">
    <location>
        <position position="156"/>
    </location>
    <ligand>
        <name>FMN</name>
        <dbReference type="ChEBI" id="CHEBI:58210"/>
    </ligand>
</feature>
<comment type="cofactor">
    <cofactor evidence="11">
        <name>FMN</name>
        <dbReference type="ChEBI" id="CHEBI:58210"/>
    </cofactor>
    <text evidence="11">Binds 1 FMN per subunit.</text>
</comment>
<dbReference type="InterPro" id="IPR050074">
    <property type="entry name" value="DHO_dehydrogenase"/>
</dbReference>
<dbReference type="Proteomes" id="UP000274843">
    <property type="component" value="Unassembled WGS sequence"/>
</dbReference>
<keyword evidence="14" id="KW-1185">Reference proteome</keyword>
<feature type="binding site" evidence="11">
    <location>
        <position position="189"/>
    </location>
    <ligand>
        <name>substrate</name>
    </ligand>
</feature>
<feature type="binding site" evidence="11">
    <location>
        <position position="194"/>
    </location>
    <ligand>
        <name>substrate</name>
    </ligand>
</feature>
<feature type="binding site" evidence="11">
    <location>
        <position position="82"/>
    </location>
    <ligand>
        <name>substrate</name>
    </ligand>
</feature>
<dbReference type="Pfam" id="PF01180">
    <property type="entry name" value="DHO_dh"/>
    <property type="match status" value="1"/>
</dbReference>
<dbReference type="GO" id="GO:0006207">
    <property type="term" value="P:'de novo' pyrimidine nucleobase biosynthetic process"/>
    <property type="evidence" value="ECO:0007669"/>
    <property type="project" value="UniProtKB-UniRule"/>
</dbReference>
<dbReference type="PROSITE" id="PS00911">
    <property type="entry name" value="DHODEHASE_1"/>
    <property type="match status" value="1"/>
</dbReference>
<comment type="pathway">
    <text evidence="3 11">Pyrimidine metabolism; UMP biosynthesis via de novo pathway; orotate from (S)-dihydroorotate (quinone route): step 1/1.</text>
</comment>
<keyword evidence="7 11" id="KW-0665">Pyrimidine biosynthesis</keyword>
<organism evidence="13 14">
    <name type="scientific">Amycolatopsis thermoflava</name>
    <dbReference type="NCBI Taxonomy" id="84480"/>
    <lineage>
        <taxon>Bacteria</taxon>
        <taxon>Bacillati</taxon>
        <taxon>Actinomycetota</taxon>
        <taxon>Actinomycetes</taxon>
        <taxon>Pseudonocardiales</taxon>
        <taxon>Pseudonocardiaceae</taxon>
        <taxon>Amycolatopsis</taxon>
        <taxon>Amycolatopsis methanolica group</taxon>
    </lineage>
</organism>
<comment type="function">
    <text evidence="1 11">Catalyzes the conversion of dihydroorotate to orotate with quinone as electron acceptor.</text>
</comment>
<dbReference type="Gene3D" id="3.20.20.70">
    <property type="entry name" value="Aldolase class I"/>
    <property type="match status" value="1"/>
</dbReference>
<keyword evidence="5 11" id="KW-0285">Flavoprotein</keyword>
<comment type="similarity">
    <text evidence="4 11">Belongs to the dihydroorotate dehydrogenase family. Type 2 subfamily.</text>
</comment>
<dbReference type="CDD" id="cd04738">
    <property type="entry name" value="DHOD_2_like"/>
    <property type="match status" value="1"/>
</dbReference>
<reference evidence="13 14" key="1">
    <citation type="submission" date="2018-11" db="EMBL/GenBank/DDBJ databases">
        <title>Sequencing the genomes of 1000 actinobacteria strains.</title>
        <authorList>
            <person name="Klenk H.-P."/>
        </authorList>
    </citation>
    <scope>NUCLEOTIDE SEQUENCE [LARGE SCALE GENOMIC DNA]</scope>
    <source>
        <strain evidence="13 14">DSM 44348</strain>
    </source>
</reference>
<dbReference type="InterPro" id="IPR001295">
    <property type="entry name" value="Dihydroorotate_DH_CS"/>
</dbReference>
<evidence type="ECO:0000256" key="4">
    <source>
        <dbReference type="ARBA" id="ARBA00005359"/>
    </source>
</evidence>
<evidence type="ECO:0000259" key="12">
    <source>
        <dbReference type="Pfam" id="PF01180"/>
    </source>
</evidence>
<dbReference type="GO" id="GO:0005886">
    <property type="term" value="C:plasma membrane"/>
    <property type="evidence" value="ECO:0007669"/>
    <property type="project" value="UniProtKB-SubCell"/>
</dbReference>
<dbReference type="GO" id="GO:0005737">
    <property type="term" value="C:cytoplasm"/>
    <property type="evidence" value="ECO:0007669"/>
    <property type="project" value="InterPro"/>
</dbReference>
<feature type="binding site" evidence="11">
    <location>
        <position position="102"/>
    </location>
    <ligand>
        <name>FMN</name>
        <dbReference type="ChEBI" id="CHEBI:58210"/>
    </ligand>
</feature>
<evidence type="ECO:0000256" key="3">
    <source>
        <dbReference type="ARBA" id="ARBA00005161"/>
    </source>
</evidence>
<feature type="binding site" evidence="11">
    <location>
        <begin position="264"/>
        <end position="265"/>
    </location>
    <ligand>
        <name>substrate</name>
    </ligand>
</feature>
<dbReference type="SUPFAM" id="SSF51395">
    <property type="entry name" value="FMN-linked oxidoreductases"/>
    <property type="match status" value="1"/>
</dbReference>
<evidence type="ECO:0000256" key="5">
    <source>
        <dbReference type="ARBA" id="ARBA00022630"/>
    </source>
</evidence>
<feature type="active site" description="Nucleophile" evidence="11">
    <location>
        <position position="192"/>
    </location>
</feature>
<keyword evidence="8 11" id="KW-0560">Oxidoreductase</keyword>
<dbReference type="UniPathway" id="UPA00070">
    <property type="reaction ID" value="UER00946"/>
</dbReference>
<name>A0A3N2GPI6_9PSEU</name>
<dbReference type="GO" id="GO:0044205">
    <property type="term" value="P:'de novo' UMP biosynthetic process"/>
    <property type="evidence" value="ECO:0007669"/>
    <property type="project" value="UniProtKB-UniRule"/>
</dbReference>
<feature type="binding site" evidence="11">
    <location>
        <begin position="78"/>
        <end position="82"/>
    </location>
    <ligand>
        <name>FMN</name>
        <dbReference type="ChEBI" id="CHEBI:58210"/>
    </ligand>
</feature>
<dbReference type="EMBL" id="RKHY01000001">
    <property type="protein sequence ID" value="ROS38320.1"/>
    <property type="molecule type" value="Genomic_DNA"/>
</dbReference>
<evidence type="ECO:0000256" key="9">
    <source>
        <dbReference type="ARBA" id="ARBA00023136"/>
    </source>
</evidence>
<keyword evidence="6 11" id="KW-0288">FMN</keyword>
<evidence type="ECO:0000256" key="11">
    <source>
        <dbReference type="HAMAP-Rule" id="MF_00225"/>
    </source>
</evidence>
<feature type="binding site" evidence="11">
    <location>
        <begin position="338"/>
        <end position="339"/>
    </location>
    <ligand>
        <name>FMN</name>
        <dbReference type="ChEBI" id="CHEBI:58210"/>
    </ligand>
</feature>
<feature type="domain" description="Dihydroorotate dehydrogenase catalytic" evidence="12">
    <location>
        <begin position="63"/>
        <end position="356"/>
    </location>
</feature>
<dbReference type="InterPro" id="IPR005719">
    <property type="entry name" value="Dihydroorotate_DH_2"/>
</dbReference>
<evidence type="ECO:0000256" key="10">
    <source>
        <dbReference type="ARBA" id="ARBA00048639"/>
    </source>
</evidence>
<feature type="binding site" evidence="11">
    <location>
        <position position="263"/>
    </location>
    <ligand>
        <name>FMN</name>
        <dbReference type="ChEBI" id="CHEBI:58210"/>
    </ligand>
</feature>
<comment type="subunit">
    <text evidence="11">Monomer.</text>
</comment>
<feature type="binding site" evidence="11">
    <location>
        <position position="189"/>
    </location>
    <ligand>
        <name>FMN</name>
        <dbReference type="ChEBI" id="CHEBI:58210"/>
    </ligand>
</feature>
<dbReference type="InterPro" id="IPR005720">
    <property type="entry name" value="Dihydroorotate_DH_cat"/>
</dbReference>
<evidence type="ECO:0000256" key="1">
    <source>
        <dbReference type="ARBA" id="ARBA00003125"/>
    </source>
</evidence>